<keyword evidence="3" id="KW-1185">Reference proteome</keyword>
<sequence>MKTSSDDQDLLLDLLNTMPVTHGEPHDALRDQEAAAAWTRDRGGVGTPAEVTTVRAVRDHLQAVARGEEAPQVLAPFVRGSSRLPTMEGGALQWQLHAPATELLAARAVIAWSELEQEHPGRLRACGNPECRLFLIDRSHANRAQWCSMSTCGNRMKARRHYRRRREAAGGAD</sequence>
<evidence type="ECO:0000313" key="3">
    <source>
        <dbReference type="Proteomes" id="UP001519290"/>
    </source>
</evidence>
<dbReference type="Gene3D" id="1.10.3300.10">
    <property type="entry name" value="Jann2411-like domain"/>
    <property type="match status" value="1"/>
</dbReference>
<dbReference type="Proteomes" id="UP001519290">
    <property type="component" value="Unassembled WGS sequence"/>
</dbReference>
<dbReference type="PANTHER" id="PTHR35525">
    <property type="entry name" value="BLL6575 PROTEIN"/>
    <property type="match status" value="1"/>
</dbReference>
<dbReference type="SUPFAM" id="SSF160904">
    <property type="entry name" value="Jann2411-like"/>
    <property type="match status" value="1"/>
</dbReference>
<evidence type="ECO:0000313" key="2">
    <source>
        <dbReference type="EMBL" id="MBP2380632.1"/>
    </source>
</evidence>
<dbReference type="InterPro" id="IPR023286">
    <property type="entry name" value="ABATE_dom_sf"/>
</dbReference>
<gene>
    <name evidence="2" type="ORF">JOF43_000589</name>
</gene>
<name>A0ABS4WWP4_9MICO</name>
<dbReference type="RefSeq" id="WP_209898845.1">
    <property type="nucleotide sequence ID" value="NZ_BAAAJW010000014.1"/>
</dbReference>
<reference evidence="2 3" key="1">
    <citation type="submission" date="2021-03" db="EMBL/GenBank/DDBJ databases">
        <title>Sequencing the genomes of 1000 actinobacteria strains.</title>
        <authorList>
            <person name="Klenk H.-P."/>
        </authorList>
    </citation>
    <scope>NUCLEOTIDE SEQUENCE [LARGE SCALE GENOMIC DNA]</scope>
    <source>
        <strain evidence="2 3">DSM 14566</strain>
    </source>
</reference>
<organism evidence="2 3">
    <name type="scientific">Brachybacterium sacelli</name>
    <dbReference type="NCBI Taxonomy" id="173364"/>
    <lineage>
        <taxon>Bacteria</taxon>
        <taxon>Bacillati</taxon>
        <taxon>Actinomycetota</taxon>
        <taxon>Actinomycetes</taxon>
        <taxon>Micrococcales</taxon>
        <taxon>Dermabacteraceae</taxon>
        <taxon>Brachybacterium</taxon>
    </lineage>
</organism>
<feature type="domain" description="Zinc finger CGNR" evidence="1">
    <location>
        <begin position="122"/>
        <end position="165"/>
    </location>
</feature>
<dbReference type="PANTHER" id="PTHR35525:SF3">
    <property type="entry name" value="BLL6575 PROTEIN"/>
    <property type="match status" value="1"/>
</dbReference>
<dbReference type="InterPro" id="IPR021005">
    <property type="entry name" value="Znf_CGNR"/>
</dbReference>
<evidence type="ECO:0000259" key="1">
    <source>
        <dbReference type="Pfam" id="PF11706"/>
    </source>
</evidence>
<dbReference type="EMBL" id="JAGIOD010000001">
    <property type="protein sequence ID" value="MBP2380632.1"/>
    <property type="molecule type" value="Genomic_DNA"/>
</dbReference>
<comment type="caution">
    <text evidence="2">The sequence shown here is derived from an EMBL/GenBank/DDBJ whole genome shotgun (WGS) entry which is preliminary data.</text>
</comment>
<dbReference type="Pfam" id="PF11706">
    <property type="entry name" value="zf-CGNR"/>
    <property type="match status" value="1"/>
</dbReference>
<dbReference type="Pfam" id="PF07336">
    <property type="entry name" value="ABATE"/>
    <property type="match status" value="1"/>
</dbReference>
<proteinExistence type="predicted"/>
<dbReference type="InterPro" id="IPR010852">
    <property type="entry name" value="ABATE"/>
</dbReference>
<protein>
    <submittedName>
        <fullName evidence="2">RNA-binding Zn ribbon-like protein</fullName>
    </submittedName>
</protein>
<accession>A0ABS4WWP4</accession>